<gene>
    <name evidence="6" type="ORF">OM960_12055</name>
</gene>
<evidence type="ECO:0000256" key="4">
    <source>
        <dbReference type="ARBA" id="ARBA00023163"/>
    </source>
</evidence>
<dbReference type="PANTHER" id="PTHR30537">
    <property type="entry name" value="HTH-TYPE TRANSCRIPTIONAL REGULATOR"/>
    <property type="match status" value="1"/>
</dbReference>
<dbReference type="InterPro" id="IPR000847">
    <property type="entry name" value="LysR_HTH_N"/>
</dbReference>
<dbReference type="InterPro" id="IPR005119">
    <property type="entry name" value="LysR_subst-bd"/>
</dbReference>
<evidence type="ECO:0000256" key="3">
    <source>
        <dbReference type="ARBA" id="ARBA00023125"/>
    </source>
</evidence>
<comment type="caution">
    <text evidence="6">The sequence shown here is derived from an EMBL/GenBank/DDBJ whole genome shotgun (WGS) entry which is preliminary data.</text>
</comment>
<evidence type="ECO:0000256" key="1">
    <source>
        <dbReference type="ARBA" id="ARBA00009437"/>
    </source>
</evidence>
<dbReference type="PROSITE" id="PS50931">
    <property type="entry name" value="HTH_LYSR"/>
    <property type="match status" value="1"/>
</dbReference>
<proteinExistence type="inferred from homology"/>
<dbReference type="InterPro" id="IPR058163">
    <property type="entry name" value="LysR-type_TF_proteobact-type"/>
</dbReference>
<dbReference type="Pfam" id="PF00126">
    <property type="entry name" value="HTH_1"/>
    <property type="match status" value="1"/>
</dbReference>
<dbReference type="SUPFAM" id="SSF46785">
    <property type="entry name" value="Winged helix' DNA-binding domain"/>
    <property type="match status" value="1"/>
</dbReference>
<name>A0ABT3J4I8_9RHOB</name>
<evidence type="ECO:0000313" key="7">
    <source>
        <dbReference type="Proteomes" id="UP001207582"/>
    </source>
</evidence>
<dbReference type="PANTHER" id="PTHR30537:SF3">
    <property type="entry name" value="TRANSCRIPTIONAL REGULATORY PROTEIN"/>
    <property type="match status" value="1"/>
</dbReference>
<keyword evidence="2" id="KW-0805">Transcription regulation</keyword>
<accession>A0ABT3J4I8</accession>
<keyword evidence="3" id="KW-0238">DNA-binding</keyword>
<dbReference type="SUPFAM" id="SSF53850">
    <property type="entry name" value="Periplasmic binding protein-like II"/>
    <property type="match status" value="1"/>
</dbReference>
<feature type="domain" description="HTH lysR-type" evidence="5">
    <location>
        <begin position="20"/>
        <end position="77"/>
    </location>
</feature>
<dbReference type="RefSeq" id="WP_264772111.1">
    <property type="nucleotide sequence ID" value="NZ_JAPDOG010000010.1"/>
</dbReference>
<dbReference type="InterPro" id="IPR036388">
    <property type="entry name" value="WH-like_DNA-bd_sf"/>
</dbReference>
<dbReference type="EMBL" id="JAPDOG010000010">
    <property type="protein sequence ID" value="MCW3782319.1"/>
    <property type="molecule type" value="Genomic_DNA"/>
</dbReference>
<keyword evidence="7" id="KW-1185">Reference proteome</keyword>
<dbReference type="Gene3D" id="3.40.190.290">
    <property type="match status" value="1"/>
</dbReference>
<keyword evidence="4" id="KW-0804">Transcription</keyword>
<dbReference type="InterPro" id="IPR036390">
    <property type="entry name" value="WH_DNA-bd_sf"/>
</dbReference>
<reference evidence="6 7" key="1">
    <citation type="submission" date="2022-10" db="EMBL/GenBank/DDBJ databases">
        <title>Defluviimonas sp. CAU 1641 isolated from mud.</title>
        <authorList>
            <person name="Kim W."/>
        </authorList>
    </citation>
    <scope>NUCLEOTIDE SEQUENCE [LARGE SCALE GENOMIC DNA]</scope>
    <source>
        <strain evidence="6 7">CAU 1641</strain>
    </source>
</reference>
<dbReference type="Proteomes" id="UP001207582">
    <property type="component" value="Unassembled WGS sequence"/>
</dbReference>
<evidence type="ECO:0000259" key="5">
    <source>
        <dbReference type="PROSITE" id="PS50931"/>
    </source>
</evidence>
<evidence type="ECO:0000256" key="2">
    <source>
        <dbReference type="ARBA" id="ARBA00023015"/>
    </source>
</evidence>
<evidence type="ECO:0000313" key="6">
    <source>
        <dbReference type="EMBL" id="MCW3782319.1"/>
    </source>
</evidence>
<protein>
    <submittedName>
        <fullName evidence="6">LysR family transcriptional regulator</fullName>
    </submittedName>
</protein>
<organism evidence="6 7">
    <name type="scientific">Defluviimonas salinarum</name>
    <dbReference type="NCBI Taxonomy" id="2992147"/>
    <lineage>
        <taxon>Bacteria</taxon>
        <taxon>Pseudomonadati</taxon>
        <taxon>Pseudomonadota</taxon>
        <taxon>Alphaproteobacteria</taxon>
        <taxon>Rhodobacterales</taxon>
        <taxon>Paracoccaceae</taxon>
        <taxon>Albidovulum</taxon>
    </lineage>
</organism>
<dbReference type="Gene3D" id="1.10.10.10">
    <property type="entry name" value="Winged helix-like DNA-binding domain superfamily/Winged helix DNA-binding domain"/>
    <property type="match status" value="1"/>
</dbReference>
<sequence>MDRPRTMPKTTDLQATQRALEWSDLAIILAICRAQSLSGAARLLGKTHSTVFRNINAIEEKTGVRFFDRFDHGYMMTDAGRTAMDYAERIEGEFHALGLEVFGQDARLSGRLRITCPEAFAEDHAPGLVARFLAHHPDIQIDVTPGHGALDLNRREAEIAIRATRAPPETSFGRKICAFRFALYATESYLASAPDRPLAEHPFCLIEGTAPWLVPVVWKTREEGEDRAVFQCRASRAVQNAAAEGLGLTFLPCYVGDADPRLLRISDPIRNLDMELWVLTHPDLRNAARVRAMMAFLYEALGAEADLWGGLRGKTSARNFLPREAT</sequence>
<comment type="similarity">
    <text evidence="1">Belongs to the LysR transcriptional regulatory family.</text>
</comment>
<dbReference type="Pfam" id="PF03466">
    <property type="entry name" value="LysR_substrate"/>
    <property type="match status" value="1"/>
</dbReference>